<dbReference type="AlphaFoldDB" id="A0A6C0E2A2"/>
<protein>
    <submittedName>
        <fullName evidence="1">Uncharacterized protein</fullName>
    </submittedName>
</protein>
<reference evidence="1" key="1">
    <citation type="journal article" date="2020" name="Nature">
        <title>Giant virus diversity and host interactions through global metagenomics.</title>
        <authorList>
            <person name="Schulz F."/>
            <person name="Roux S."/>
            <person name="Paez-Espino D."/>
            <person name="Jungbluth S."/>
            <person name="Walsh D.A."/>
            <person name="Denef V.J."/>
            <person name="McMahon K.D."/>
            <person name="Konstantinidis K.T."/>
            <person name="Eloe-Fadrosh E.A."/>
            <person name="Kyrpides N.C."/>
            <person name="Woyke T."/>
        </authorList>
    </citation>
    <scope>NUCLEOTIDE SEQUENCE</scope>
    <source>
        <strain evidence="1">GVMAG-M-3300023179-111</strain>
    </source>
</reference>
<dbReference type="EMBL" id="MN739709">
    <property type="protein sequence ID" value="QHT22409.1"/>
    <property type="molecule type" value="Genomic_DNA"/>
</dbReference>
<name>A0A6C0E2A2_9ZZZZ</name>
<sequence>MNYNLLYKILLEWSLKNKEYEMTNFIYNEFNIGIPVNFLYKLSNKTHFTTLDNLITTSYHKISDSKHLDELLKSFLSSKYGYLDEWNTYGYRKFKRP</sequence>
<evidence type="ECO:0000313" key="1">
    <source>
        <dbReference type="EMBL" id="QHT22409.1"/>
    </source>
</evidence>
<organism evidence="1">
    <name type="scientific">viral metagenome</name>
    <dbReference type="NCBI Taxonomy" id="1070528"/>
    <lineage>
        <taxon>unclassified sequences</taxon>
        <taxon>metagenomes</taxon>
        <taxon>organismal metagenomes</taxon>
    </lineage>
</organism>
<proteinExistence type="predicted"/>
<accession>A0A6C0E2A2</accession>